<feature type="compositionally biased region" description="Basic residues" evidence="1">
    <location>
        <begin position="340"/>
        <end position="357"/>
    </location>
</feature>
<reference evidence="3" key="1">
    <citation type="submission" date="2014-01" db="EMBL/GenBank/DDBJ databases">
        <title>The genome of the white-rot fungus Pycnoporus cinnabarinus: a basidiomycete model with a versatile arsenal for lignocellulosic biomass breakdown.</title>
        <authorList>
            <person name="Levasseur A."/>
            <person name="Lomascolo A."/>
            <person name="Ruiz-Duenas F.J."/>
            <person name="Uzan E."/>
            <person name="Piumi F."/>
            <person name="Kues U."/>
            <person name="Ram A.F.J."/>
            <person name="Murat C."/>
            <person name="Haon M."/>
            <person name="Benoit I."/>
            <person name="Arfi Y."/>
            <person name="Chevret D."/>
            <person name="Drula E."/>
            <person name="Kwon M.J."/>
            <person name="Gouret P."/>
            <person name="Lesage-Meessen L."/>
            <person name="Lombard V."/>
            <person name="Mariette J."/>
            <person name="Noirot C."/>
            <person name="Park J."/>
            <person name="Patyshakuliyeva A."/>
            <person name="Wieneger R.A.B."/>
            <person name="Wosten H.A.B."/>
            <person name="Martin F."/>
            <person name="Coutinho P.M."/>
            <person name="de Vries R."/>
            <person name="Martinez A.T."/>
            <person name="Klopp C."/>
            <person name="Pontarotti P."/>
            <person name="Henrissat B."/>
            <person name="Record E."/>
        </authorList>
    </citation>
    <scope>NUCLEOTIDE SEQUENCE [LARGE SCALE GENOMIC DNA]</scope>
    <source>
        <strain evidence="3">BRFM137</strain>
    </source>
</reference>
<feature type="compositionally biased region" description="Polar residues" evidence="1">
    <location>
        <begin position="210"/>
        <end position="221"/>
    </location>
</feature>
<protein>
    <recommendedName>
        <fullName evidence="2">XLF-like N-terminal domain-containing protein</fullName>
    </recommendedName>
</protein>
<dbReference type="Pfam" id="PF09302">
    <property type="entry name" value="XLF"/>
    <property type="match status" value="1"/>
</dbReference>
<feature type="compositionally biased region" description="Basic residues" evidence="1">
    <location>
        <begin position="308"/>
        <end position="317"/>
    </location>
</feature>
<dbReference type="OMA" id="RRMTAMF"/>
<dbReference type="EMBL" id="CCBP010000452">
    <property type="protein sequence ID" value="CDO77382.1"/>
    <property type="molecule type" value="Genomic_DNA"/>
</dbReference>
<feature type="compositionally biased region" description="Acidic residues" evidence="1">
    <location>
        <begin position="236"/>
        <end position="247"/>
    </location>
</feature>
<evidence type="ECO:0000256" key="1">
    <source>
        <dbReference type="SAM" id="MobiDB-lite"/>
    </source>
</evidence>
<dbReference type="InterPro" id="IPR015381">
    <property type="entry name" value="XLF-like_N"/>
</dbReference>
<dbReference type="OrthoDB" id="3184250at2759"/>
<dbReference type="GO" id="GO:0005634">
    <property type="term" value="C:nucleus"/>
    <property type="evidence" value="ECO:0007669"/>
    <property type="project" value="InterPro"/>
</dbReference>
<dbReference type="Proteomes" id="UP000029665">
    <property type="component" value="Unassembled WGS sequence"/>
</dbReference>
<accession>A0A060SS78</accession>
<proteinExistence type="predicted"/>
<gene>
    <name evidence="3" type="ORF">BN946_scf184835.g4</name>
</gene>
<organism evidence="3 4">
    <name type="scientific">Pycnoporus cinnabarinus</name>
    <name type="common">Cinnabar-red polypore</name>
    <name type="synonym">Trametes cinnabarina</name>
    <dbReference type="NCBI Taxonomy" id="5643"/>
    <lineage>
        <taxon>Eukaryota</taxon>
        <taxon>Fungi</taxon>
        <taxon>Dikarya</taxon>
        <taxon>Basidiomycota</taxon>
        <taxon>Agaricomycotina</taxon>
        <taxon>Agaricomycetes</taxon>
        <taxon>Polyporales</taxon>
        <taxon>Polyporaceae</taxon>
        <taxon>Trametes</taxon>
    </lineage>
</organism>
<sequence>MEYLSEEHDNLLLAKEWLVKVDSDTSTPYLLKFYASTADLKCCIMLTDTRSVWGEDLTFEIVHSKYSDLAFDIRNNTFRWRWETLNVGPKLAPTIISKHLIMPLISMTHLSFFSTEPLGSTSETDLEKSADRLGRIARRTVDTHVKNTLSKPIVATTLRRMGAVLNFVPDPPRIVIDAPTLDLRPPRPPAPLPPASAPPLHRDVSPLLLENSSAKGSQKKATAQRVPSLPPLDSDSVTEEEPSEVDEPAPSSRQSKGAEKRGLQEVQGKSNSPARSTPPRRDIPEPSVPSTSRDSPKRSSPDSSARPSRPKKTKRASKAGSSSDQDSEDEQSNRTAQAKKNARRGVKQPIKRPGRRF</sequence>
<dbReference type="AlphaFoldDB" id="A0A060SS78"/>
<name>A0A060SS78_PYCCI</name>
<feature type="region of interest" description="Disordered" evidence="1">
    <location>
        <begin position="178"/>
        <end position="357"/>
    </location>
</feature>
<dbReference type="HOGENOM" id="CLU_669329_0_0_1"/>
<evidence type="ECO:0000313" key="3">
    <source>
        <dbReference type="EMBL" id="CDO77382.1"/>
    </source>
</evidence>
<keyword evidence="4" id="KW-1185">Reference proteome</keyword>
<evidence type="ECO:0000259" key="2">
    <source>
        <dbReference type="Pfam" id="PF09302"/>
    </source>
</evidence>
<feature type="compositionally biased region" description="Pro residues" evidence="1">
    <location>
        <begin position="186"/>
        <end position="197"/>
    </location>
</feature>
<evidence type="ECO:0000313" key="4">
    <source>
        <dbReference type="Proteomes" id="UP000029665"/>
    </source>
</evidence>
<dbReference type="GO" id="GO:0006302">
    <property type="term" value="P:double-strand break repair"/>
    <property type="evidence" value="ECO:0007669"/>
    <property type="project" value="InterPro"/>
</dbReference>
<comment type="caution">
    <text evidence="3">The sequence shown here is derived from an EMBL/GenBank/DDBJ whole genome shotgun (WGS) entry which is preliminary data.</text>
</comment>
<feature type="domain" description="XLF-like N-terminal" evidence="2">
    <location>
        <begin position="17"/>
        <end position="74"/>
    </location>
</feature>